<evidence type="ECO:0000256" key="1">
    <source>
        <dbReference type="SAM" id="Phobius"/>
    </source>
</evidence>
<gene>
    <name evidence="2" type="ORF">JZO70_13475</name>
</gene>
<reference evidence="2 3" key="1">
    <citation type="submission" date="2021-03" db="EMBL/GenBank/DDBJ databases">
        <title>Enterococcal diversity collection.</title>
        <authorList>
            <person name="Gilmore M.S."/>
            <person name="Schwartzman J."/>
            <person name="Van Tyne D."/>
            <person name="Martin M."/>
            <person name="Earl A.M."/>
            <person name="Manson A.L."/>
            <person name="Straub T."/>
            <person name="Salamzade R."/>
            <person name="Saavedra J."/>
            <person name="Lebreton F."/>
            <person name="Prichula J."/>
            <person name="Schaufler K."/>
            <person name="Gaca A."/>
            <person name="Sgardioli B."/>
            <person name="Wagenaar J."/>
            <person name="Strong T."/>
        </authorList>
    </citation>
    <scope>NUCLEOTIDE SEQUENCE [LARGE SCALE GENOMIC DNA]</scope>
    <source>
        <strain evidence="2 3">669A</strain>
    </source>
</reference>
<keyword evidence="1" id="KW-0472">Membrane</keyword>
<keyword evidence="1" id="KW-1133">Transmembrane helix</keyword>
<feature type="transmembrane region" description="Helical" evidence="1">
    <location>
        <begin position="20"/>
        <end position="39"/>
    </location>
</feature>
<evidence type="ECO:0000313" key="2">
    <source>
        <dbReference type="EMBL" id="MBO1307182.1"/>
    </source>
</evidence>
<name>A0ABS3LC22_9ENTE</name>
<dbReference type="EMBL" id="JAFREM010000020">
    <property type="protein sequence ID" value="MBO1307182.1"/>
    <property type="molecule type" value="Genomic_DNA"/>
</dbReference>
<organism evidence="2 3">
    <name type="scientific">Candidatus Enterococcus moelleringii</name>
    <dbReference type="NCBI Taxonomy" id="2815325"/>
    <lineage>
        <taxon>Bacteria</taxon>
        <taxon>Bacillati</taxon>
        <taxon>Bacillota</taxon>
        <taxon>Bacilli</taxon>
        <taxon>Lactobacillales</taxon>
        <taxon>Enterococcaceae</taxon>
        <taxon>Enterococcus</taxon>
    </lineage>
</organism>
<comment type="caution">
    <text evidence="2">The sequence shown here is derived from an EMBL/GenBank/DDBJ whole genome shotgun (WGS) entry which is preliminary data.</text>
</comment>
<sequence>MLKSILFLFAANESWQFWGNVAKLLIILLCMVVIVVITWRKNNNTFCKTCQRRVKKFNKYCDYCGTEMTANNKAVIIGINKKHKITSAIAICVLSGALVFSVFQAINRFEFSDYATGMYSGYEQIYTNDDDTWRIECKKALSKGSFHQTIRMKKDSAKTLYIDAKSSFGTLILNVTQADKTEQVDISNTNGPFELDLSEFDTSSEINLDVQHTKVEDVHFTISCGS</sequence>
<keyword evidence="3" id="KW-1185">Reference proteome</keyword>
<feature type="transmembrane region" description="Helical" evidence="1">
    <location>
        <begin position="85"/>
        <end position="106"/>
    </location>
</feature>
<dbReference type="Proteomes" id="UP000664601">
    <property type="component" value="Unassembled WGS sequence"/>
</dbReference>
<keyword evidence="1" id="KW-0812">Transmembrane</keyword>
<proteinExistence type="predicted"/>
<protein>
    <recommendedName>
        <fullName evidence="4">Zinc ribbon domain-containing protein</fullName>
    </recommendedName>
</protein>
<evidence type="ECO:0000313" key="3">
    <source>
        <dbReference type="Proteomes" id="UP000664601"/>
    </source>
</evidence>
<accession>A0ABS3LC22</accession>
<dbReference type="RefSeq" id="WP_207674110.1">
    <property type="nucleotide sequence ID" value="NZ_JAFREM010000020.1"/>
</dbReference>
<evidence type="ECO:0008006" key="4">
    <source>
        <dbReference type="Google" id="ProtNLM"/>
    </source>
</evidence>